<feature type="transmembrane region" description="Helical" evidence="6">
    <location>
        <begin position="340"/>
        <end position="358"/>
    </location>
</feature>
<keyword evidence="5 6" id="KW-0472">Membrane</keyword>
<feature type="transmembrane region" description="Helical" evidence="6">
    <location>
        <begin position="72"/>
        <end position="93"/>
    </location>
</feature>
<sequence length="371" mass="40843">MSKKRELKSREPFIHMSKRDHMPLWKSFGVRLIGLALALVICAIIIYSLTKLNPLKVYGAMFKGAFGTEKRIWVTIRDIMMLLCIAVGLAPAFKMRFWNIGAEGQVLIGGIAAAACMIYLGKSLPTMALIVIMFFGSAVAGGVWGTIPAVFKARWNANETLFTLMMNYIAIQLTSFFVAKWEHPFGSNTVGIINQMTKAGWFPTVFGQMYTLNIMIVLTLTVLMYLYLRYSKQGYEIAVVGESENTARYAAINVKKVIIRTMALSGAICGVAGFVAVAGASHTISTNTAGGRGFTAIIVAWLSKFNTFVMIGIAALLVFLDKGAIEIASQFDLNDFVAEMITGIILFFVLGSEFFINYKIRFRGGRKEAGK</sequence>
<comment type="caution">
    <text evidence="7">The sequence shown here is derived from an EMBL/GenBank/DDBJ whole genome shotgun (WGS) entry which is preliminary data.</text>
</comment>
<feature type="transmembrane region" description="Helical" evidence="6">
    <location>
        <begin position="127"/>
        <end position="149"/>
    </location>
</feature>
<feature type="transmembrane region" description="Helical" evidence="6">
    <location>
        <begin position="161"/>
        <end position="179"/>
    </location>
</feature>
<protein>
    <recommendedName>
        <fullName evidence="8">ABC transporter permease</fullName>
    </recommendedName>
</protein>
<evidence type="ECO:0000256" key="4">
    <source>
        <dbReference type="ARBA" id="ARBA00022989"/>
    </source>
</evidence>
<keyword evidence="4 6" id="KW-1133">Transmembrane helix</keyword>
<evidence type="ECO:0000256" key="6">
    <source>
        <dbReference type="SAM" id="Phobius"/>
    </source>
</evidence>
<accession>A0A644XZ36</accession>
<dbReference type="GO" id="GO:0005886">
    <property type="term" value="C:plasma membrane"/>
    <property type="evidence" value="ECO:0007669"/>
    <property type="project" value="UniProtKB-SubCell"/>
</dbReference>
<evidence type="ECO:0000313" key="7">
    <source>
        <dbReference type="EMBL" id="MPM21369.1"/>
    </source>
</evidence>
<dbReference type="CDD" id="cd06580">
    <property type="entry name" value="TM_PBP1_transp_TpRbsC_like"/>
    <property type="match status" value="1"/>
</dbReference>
<dbReference type="Pfam" id="PF02653">
    <property type="entry name" value="BPD_transp_2"/>
    <property type="match status" value="1"/>
</dbReference>
<evidence type="ECO:0000256" key="1">
    <source>
        <dbReference type="ARBA" id="ARBA00004651"/>
    </source>
</evidence>
<proteinExistence type="predicted"/>
<dbReference type="PANTHER" id="PTHR47089">
    <property type="entry name" value="ABC TRANSPORTER, PERMEASE PROTEIN"/>
    <property type="match status" value="1"/>
</dbReference>
<dbReference type="InterPro" id="IPR001851">
    <property type="entry name" value="ABC_transp_permease"/>
</dbReference>
<name>A0A644XZ36_9ZZZZ</name>
<evidence type="ECO:0000256" key="5">
    <source>
        <dbReference type="ARBA" id="ARBA00023136"/>
    </source>
</evidence>
<gene>
    <name evidence="7" type="ORF">SDC9_67813</name>
</gene>
<dbReference type="GO" id="GO:0022857">
    <property type="term" value="F:transmembrane transporter activity"/>
    <property type="evidence" value="ECO:0007669"/>
    <property type="project" value="InterPro"/>
</dbReference>
<evidence type="ECO:0000256" key="3">
    <source>
        <dbReference type="ARBA" id="ARBA00022692"/>
    </source>
</evidence>
<evidence type="ECO:0008006" key="8">
    <source>
        <dbReference type="Google" id="ProtNLM"/>
    </source>
</evidence>
<keyword evidence="3 6" id="KW-0812">Transmembrane</keyword>
<keyword evidence="2" id="KW-1003">Cell membrane</keyword>
<organism evidence="7">
    <name type="scientific">bioreactor metagenome</name>
    <dbReference type="NCBI Taxonomy" id="1076179"/>
    <lineage>
        <taxon>unclassified sequences</taxon>
        <taxon>metagenomes</taxon>
        <taxon>ecological metagenomes</taxon>
    </lineage>
</organism>
<evidence type="ECO:0000256" key="2">
    <source>
        <dbReference type="ARBA" id="ARBA00022475"/>
    </source>
</evidence>
<dbReference type="PANTHER" id="PTHR47089:SF1">
    <property type="entry name" value="GUANOSINE ABC TRANSPORTER PERMEASE PROTEIN NUPP"/>
    <property type="match status" value="1"/>
</dbReference>
<comment type="subcellular location">
    <subcellularLocation>
        <location evidence="1">Cell membrane</location>
        <topology evidence="1">Multi-pass membrane protein</topology>
    </subcellularLocation>
</comment>
<dbReference type="AlphaFoldDB" id="A0A644XZ36"/>
<feature type="transmembrane region" description="Helical" evidence="6">
    <location>
        <begin position="210"/>
        <end position="228"/>
    </location>
</feature>
<dbReference type="EMBL" id="VSSQ01003576">
    <property type="protein sequence ID" value="MPM21369.1"/>
    <property type="molecule type" value="Genomic_DNA"/>
</dbReference>
<feature type="transmembrane region" description="Helical" evidence="6">
    <location>
        <begin position="100"/>
        <end position="121"/>
    </location>
</feature>
<feature type="transmembrane region" description="Helical" evidence="6">
    <location>
        <begin position="28"/>
        <end position="49"/>
    </location>
</feature>
<feature type="transmembrane region" description="Helical" evidence="6">
    <location>
        <begin position="294"/>
        <end position="320"/>
    </location>
</feature>
<reference evidence="7" key="1">
    <citation type="submission" date="2019-08" db="EMBL/GenBank/DDBJ databases">
        <authorList>
            <person name="Kucharzyk K."/>
            <person name="Murdoch R.W."/>
            <person name="Higgins S."/>
            <person name="Loffler F."/>
        </authorList>
    </citation>
    <scope>NUCLEOTIDE SEQUENCE</scope>
</reference>